<keyword evidence="1" id="KW-0732">Signal</keyword>
<evidence type="ECO:0000313" key="3">
    <source>
        <dbReference type="EMBL" id="QEE30323.1"/>
    </source>
</evidence>
<dbReference type="Gene3D" id="2.60.40.10">
    <property type="entry name" value="Immunoglobulins"/>
    <property type="match status" value="1"/>
</dbReference>
<gene>
    <name evidence="3" type="ORF">FTW19_21465</name>
</gene>
<dbReference type="InterPro" id="IPR002909">
    <property type="entry name" value="IPT_dom"/>
</dbReference>
<feature type="chain" id="PRO_5023003329" description="IPT/TIG domain-containing protein" evidence="1">
    <location>
        <begin position="26"/>
        <end position="222"/>
    </location>
</feature>
<evidence type="ECO:0000256" key="1">
    <source>
        <dbReference type="SAM" id="SignalP"/>
    </source>
</evidence>
<protein>
    <recommendedName>
        <fullName evidence="2">IPT/TIG domain-containing protein</fullName>
    </recommendedName>
</protein>
<evidence type="ECO:0000259" key="2">
    <source>
        <dbReference type="Pfam" id="PF01833"/>
    </source>
</evidence>
<name>A0A5B9EDN7_9BACT</name>
<dbReference type="AlphaFoldDB" id="A0A5B9EDN7"/>
<dbReference type="InterPro" id="IPR013783">
    <property type="entry name" value="Ig-like_fold"/>
</dbReference>
<feature type="signal peptide" evidence="1">
    <location>
        <begin position="1"/>
        <end position="25"/>
    </location>
</feature>
<dbReference type="InterPro" id="IPR014756">
    <property type="entry name" value="Ig_E-set"/>
</dbReference>
<sequence length="222" mass="22577">MSRKPRKIILLLSILGCFVSRGVAATAIGSVTIGGGEQSSGSTYDTGTVTATINGISVSLTYGQFTTPAGIASALGALITNNCNMPVYAQANGTSLTFYQKGGNTMTSASITSVSNNPSLFPSNSFQAGGGGTWLLAQISLLLPIGPPQMGLTIFGADFGAVQGTVTIGGIQAVIVSWSRDSVVVQVPNGLAPGLYDVGVTTATWTINSAAKFQVDKPFACN</sequence>
<feature type="domain" description="IPT/TIG" evidence="2">
    <location>
        <begin position="152"/>
        <end position="212"/>
    </location>
</feature>
<dbReference type="SUPFAM" id="SSF81296">
    <property type="entry name" value="E set domains"/>
    <property type="match status" value="1"/>
</dbReference>
<proteinExistence type="predicted"/>
<dbReference type="Pfam" id="PF01833">
    <property type="entry name" value="TIG"/>
    <property type="match status" value="1"/>
</dbReference>
<dbReference type="OrthoDB" id="97798at2"/>
<organism evidence="3 4">
    <name type="scientific">Terriglobus albidus</name>
    <dbReference type="NCBI Taxonomy" id="1592106"/>
    <lineage>
        <taxon>Bacteria</taxon>
        <taxon>Pseudomonadati</taxon>
        <taxon>Acidobacteriota</taxon>
        <taxon>Terriglobia</taxon>
        <taxon>Terriglobales</taxon>
        <taxon>Acidobacteriaceae</taxon>
        <taxon>Terriglobus</taxon>
    </lineage>
</organism>
<keyword evidence="4" id="KW-1185">Reference proteome</keyword>
<dbReference type="EMBL" id="CP042806">
    <property type="protein sequence ID" value="QEE30323.1"/>
    <property type="molecule type" value="Genomic_DNA"/>
</dbReference>
<dbReference type="RefSeq" id="WP_147649592.1">
    <property type="nucleotide sequence ID" value="NZ_CP042806.1"/>
</dbReference>
<evidence type="ECO:0000313" key="4">
    <source>
        <dbReference type="Proteomes" id="UP000321820"/>
    </source>
</evidence>
<accession>A0A5B9EDN7</accession>
<dbReference type="Proteomes" id="UP000321820">
    <property type="component" value="Chromosome"/>
</dbReference>
<dbReference type="KEGG" id="talb:FTW19_21465"/>
<reference evidence="3 4" key="1">
    <citation type="submission" date="2019-08" db="EMBL/GenBank/DDBJ databases">
        <title>Complete genome sequence of Terriglobus albidus strain ORNL.</title>
        <authorList>
            <person name="Podar M."/>
        </authorList>
    </citation>
    <scope>NUCLEOTIDE SEQUENCE [LARGE SCALE GENOMIC DNA]</scope>
    <source>
        <strain evidence="3 4">ORNL</strain>
    </source>
</reference>